<evidence type="ECO:0000313" key="4">
    <source>
        <dbReference type="Proteomes" id="UP000310032"/>
    </source>
</evidence>
<proteinExistence type="predicted"/>
<dbReference type="Proteomes" id="UP000095332">
    <property type="component" value="Unassembled WGS sequence"/>
</dbReference>
<dbReference type="Gene3D" id="3.30.2220.10">
    <property type="entry name" value="rbstp2171"/>
    <property type="match status" value="1"/>
</dbReference>
<dbReference type="Proteomes" id="UP000310032">
    <property type="component" value="Unassembled WGS sequence"/>
</dbReference>
<gene>
    <name evidence="2" type="ORF">E5342_15150</name>
    <name evidence="1" type="ORF">ERS852560_00151</name>
</gene>
<dbReference type="RefSeq" id="WP_057327583.1">
    <property type="nucleotide sequence ID" value="NZ_CZBM01000001.1"/>
</dbReference>
<organism evidence="1 3">
    <name type="scientific">Parabacteroides distasonis</name>
    <dbReference type="NCBI Taxonomy" id="823"/>
    <lineage>
        <taxon>Bacteria</taxon>
        <taxon>Pseudomonadati</taxon>
        <taxon>Bacteroidota</taxon>
        <taxon>Bacteroidia</taxon>
        <taxon>Bacteroidales</taxon>
        <taxon>Tannerellaceae</taxon>
        <taxon>Parabacteroides</taxon>
    </lineage>
</organism>
<name>A0A174NVT7_PARDI</name>
<reference evidence="1 3" key="1">
    <citation type="submission" date="2015-09" db="EMBL/GenBank/DDBJ databases">
        <authorList>
            <consortium name="Pathogen Informatics"/>
        </authorList>
    </citation>
    <scope>NUCLEOTIDE SEQUENCE [LARGE SCALE GENOMIC DNA]</scope>
    <source>
        <strain evidence="1 3">2789STDY5834948</strain>
    </source>
</reference>
<evidence type="ECO:0000313" key="3">
    <source>
        <dbReference type="Proteomes" id="UP000095332"/>
    </source>
</evidence>
<dbReference type="EMBL" id="SRYM01000052">
    <property type="protein sequence ID" value="TGY55172.1"/>
    <property type="molecule type" value="Genomic_DNA"/>
</dbReference>
<accession>A0A174NVT7</accession>
<sequence>MNEEKVITEEQIEAWKKKHGSVYSVTVDSKTAYLKKPDRKALSAAAVLGKTDPMKYNEVLLNNCWLGGDEEIKTNDELFLGVSSKLADLIEIKEAELKKL</sequence>
<dbReference type="AlphaFoldDB" id="A0A174NVT7"/>
<evidence type="ECO:0000313" key="2">
    <source>
        <dbReference type="EMBL" id="TGY55172.1"/>
    </source>
</evidence>
<protein>
    <submittedName>
        <fullName evidence="1">Uncharacterized protein</fullName>
    </submittedName>
</protein>
<reference evidence="2 4" key="2">
    <citation type="submission" date="2019-04" db="EMBL/GenBank/DDBJ databases">
        <title>Microbes associate with the intestines of laboratory mice.</title>
        <authorList>
            <person name="Navarre W."/>
            <person name="Wong E."/>
            <person name="Huang K."/>
            <person name="Tropini C."/>
            <person name="Ng K."/>
            <person name="Yu B."/>
        </authorList>
    </citation>
    <scope>NUCLEOTIDE SEQUENCE [LARGE SCALE GENOMIC DNA]</scope>
    <source>
        <strain evidence="2 4">NM39_I3</strain>
    </source>
</reference>
<dbReference type="EMBL" id="CZBM01000001">
    <property type="protein sequence ID" value="CUP50947.1"/>
    <property type="molecule type" value="Genomic_DNA"/>
</dbReference>
<evidence type="ECO:0000313" key="1">
    <source>
        <dbReference type="EMBL" id="CUP50947.1"/>
    </source>
</evidence>